<feature type="non-terminal residue" evidence="2">
    <location>
        <position position="221"/>
    </location>
</feature>
<feature type="compositionally biased region" description="Basic and acidic residues" evidence="1">
    <location>
        <begin position="45"/>
        <end position="55"/>
    </location>
</feature>
<feature type="region of interest" description="Disordered" evidence="1">
    <location>
        <begin position="1"/>
        <end position="204"/>
    </location>
</feature>
<feature type="compositionally biased region" description="Low complexity" evidence="1">
    <location>
        <begin position="88"/>
        <end position="103"/>
    </location>
</feature>
<name>A0A146LDQ0_LYGHE</name>
<protein>
    <submittedName>
        <fullName evidence="2">Uncharacterized protein</fullName>
    </submittedName>
</protein>
<feature type="compositionally biased region" description="Pro residues" evidence="1">
    <location>
        <begin position="14"/>
        <end position="29"/>
    </location>
</feature>
<feature type="compositionally biased region" description="Basic residues" evidence="1">
    <location>
        <begin position="180"/>
        <end position="195"/>
    </location>
</feature>
<proteinExistence type="predicted"/>
<accession>A0A146LDQ0</accession>
<sequence length="221" mass="25158">MEPQELAPLAQMDPTPPEMDPDLPPPPPHQTLATLTVASEQPPPPEKKESRDELAKPTAPTFEPPELPLKQNISSRAKEVIVKWKNDLPSTPSSFSQDSSLDTDYSRSMWESRTCQSTPQTYENSRSPSTTPRPHTTPSIKAPEVKPVGVQLVPVSTAMAETQTTPPERTRDSKGTVVRRDRRHNKERGRRKDRSKSRDRDRDRYEEIMEIEYKNYDSDDE</sequence>
<gene>
    <name evidence="2" type="ORF">g.30677</name>
</gene>
<evidence type="ECO:0000256" key="1">
    <source>
        <dbReference type="SAM" id="MobiDB-lite"/>
    </source>
</evidence>
<feature type="compositionally biased region" description="Basic and acidic residues" evidence="1">
    <location>
        <begin position="76"/>
        <end position="86"/>
    </location>
</feature>
<dbReference type="AlphaFoldDB" id="A0A146LDQ0"/>
<dbReference type="EMBL" id="GDHC01013472">
    <property type="protein sequence ID" value="JAQ05157.1"/>
    <property type="molecule type" value="Transcribed_RNA"/>
</dbReference>
<feature type="compositionally biased region" description="Polar residues" evidence="1">
    <location>
        <begin position="109"/>
        <end position="124"/>
    </location>
</feature>
<reference evidence="2" key="1">
    <citation type="journal article" date="2016" name="Gigascience">
        <title>De novo construction of an expanded transcriptome assembly for the western tarnished plant bug, Lygus hesperus.</title>
        <authorList>
            <person name="Tassone E.E."/>
            <person name="Geib S.M."/>
            <person name="Hall B."/>
            <person name="Fabrick J.A."/>
            <person name="Brent C.S."/>
            <person name="Hull J.J."/>
        </authorList>
    </citation>
    <scope>NUCLEOTIDE SEQUENCE</scope>
</reference>
<organism evidence="2">
    <name type="scientific">Lygus hesperus</name>
    <name type="common">Western plant bug</name>
    <dbReference type="NCBI Taxonomy" id="30085"/>
    <lineage>
        <taxon>Eukaryota</taxon>
        <taxon>Metazoa</taxon>
        <taxon>Ecdysozoa</taxon>
        <taxon>Arthropoda</taxon>
        <taxon>Hexapoda</taxon>
        <taxon>Insecta</taxon>
        <taxon>Pterygota</taxon>
        <taxon>Neoptera</taxon>
        <taxon>Paraneoptera</taxon>
        <taxon>Hemiptera</taxon>
        <taxon>Heteroptera</taxon>
        <taxon>Panheteroptera</taxon>
        <taxon>Cimicomorpha</taxon>
        <taxon>Miridae</taxon>
        <taxon>Mirini</taxon>
        <taxon>Lygus</taxon>
    </lineage>
</organism>
<evidence type="ECO:0000313" key="2">
    <source>
        <dbReference type="EMBL" id="JAQ05157.1"/>
    </source>
</evidence>
<feature type="compositionally biased region" description="Low complexity" evidence="1">
    <location>
        <begin position="125"/>
        <end position="139"/>
    </location>
</feature>